<comment type="caution">
    <text evidence="1">The sequence shown here is derived from an EMBL/GenBank/DDBJ whole genome shotgun (WGS) entry which is preliminary data.</text>
</comment>
<gene>
    <name evidence="1" type="ORF">TRFO_06054</name>
</gene>
<dbReference type="RefSeq" id="XP_068358199.1">
    <property type="nucleotide sequence ID" value="XM_068492864.1"/>
</dbReference>
<dbReference type="Proteomes" id="UP000179807">
    <property type="component" value="Unassembled WGS sequence"/>
</dbReference>
<protein>
    <submittedName>
        <fullName evidence="1">Uncharacterized protein</fullName>
    </submittedName>
</protein>
<dbReference type="VEuPathDB" id="TrichDB:TRFO_06054"/>
<dbReference type="EMBL" id="MLAK01000771">
    <property type="protein sequence ID" value="OHT05063.1"/>
    <property type="molecule type" value="Genomic_DNA"/>
</dbReference>
<proteinExistence type="predicted"/>
<organism evidence="1 2">
    <name type="scientific">Tritrichomonas foetus</name>
    <dbReference type="NCBI Taxonomy" id="1144522"/>
    <lineage>
        <taxon>Eukaryota</taxon>
        <taxon>Metamonada</taxon>
        <taxon>Parabasalia</taxon>
        <taxon>Tritrichomonadida</taxon>
        <taxon>Tritrichomonadidae</taxon>
        <taxon>Tritrichomonas</taxon>
    </lineage>
</organism>
<dbReference type="AlphaFoldDB" id="A0A1J4K106"/>
<accession>A0A1J4K106</accession>
<sequence length="605" mass="70671">MLANVRVFIIIGDEPSSTKDKKTYENYDLLSTAQLIEKIMKEVFNIPQKDIITFAYGNHKKYMDLLEKTQRKLITQISHEEILYQVPSDLSGYIFFENKESLYKLIIKFSILHQNTDLFLFILDHGNIGSIIKIPYIQIYQATLNGFPKSIRIFNDCCHGGSIITSIEQYSRFYNKVKLTREKVSMNPPFDLHFIPDYVMMARKMSYNIFFSEIKWLTAFCEVRNSQKFEVFVDDFCKKNYSLYKTLNPDLPVSDYIDDFVSNTNDLSDILTLINQVQIKTIGQLVAAIVFTLHRKFPKCRVSSITRDDANIFLKLCGENEKNVKRILITADKEAETKLILKLEEGKKITLEETKNDNNEFQLNLKTNQDTEIKLFFAVEQKDSNKIIQVEEDQEKGGEQVLGEEEEREQQQSLRLNIKPQQMEIERQPKKISQNINEEKNEKELKIIIKTEEKYEINLITFLEKNINSNTDLERKKFIQLILKEEQENIIKLMIKLEQESNTEIQQNLMPEHEYEIEFLTDVLNIDFESIYPPVSDRRIFASSGIYSKSFTFISTPISPRLKINAGSPGVSEAIHEIFLRNSDDSVDFHRIKTNLTISKDGKFK</sequence>
<name>A0A1J4K106_9EUKA</name>
<keyword evidence="2" id="KW-1185">Reference proteome</keyword>
<dbReference type="GeneID" id="94827568"/>
<evidence type="ECO:0000313" key="1">
    <source>
        <dbReference type="EMBL" id="OHT05063.1"/>
    </source>
</evidence>
<reference evidence="1" key="1">
    <citation type="submission" date="2016-10" db="EMBL/GenBank/DDBJ databases">
        <authorList>
            <person name="Benchimol M."/>
            <person name="Almeida L.G."/>
            <person name="Vasconcelos A.T."/>
            <person name="Perreira-Neves A."/>
            <person name="Rosa I.A."/>
            <person name="Tasca T."/>
            <person name="Bogo M.R."/>
            <person name="de Souza W."/>
        </authorList>
    </citation>
    <scope>NUCLEOTIDE SEQUENCE [LARGE SCALE GENOMIC DNA]</scope>
    <source>
        <strain evidence="1">K</strain>
    </source>
</reference>
<evidence type="ECO:0000313" key="2">
    <source>
        <dbReference type="Proteomes" id="UP000179807"/>
    </source>
</evidence>